<keyword evidence="7" id="KW-0732">Signal</keyword>
<dbReference type="InterPro" id="IPR051694">
    <property type="entry name" value="Immunoregulatory_rcpt-like"/>
</dbReference>
<dbReference type="EMBL" id="ML977317">
    <property type="protein sequence ID" value="KAF2118127.1"/>
    <property type="molecule type" value="Genomic_DNA"/>
</dbReference>
<evidence type="ECO:0000256" key="3">
    <source>
        <dbReference type="ARBA" id="ARBA00022989"/>
    </source>
</evidence>
<keyword evidence="2 6" id="KW-0812">Transmembrane</keyword>
<evidence type="ECO:0008006" key="10">
    <source>
        <dbReference type="Google" id="ProtNLM"/>
    </source>
</evidence>
<feature type="signal peptide" evidence="7">
    <location>
        <begin position="1"/>
        <end position="16"/>
    </location>
</feature>
<evidence type="ECO:0000256" key="2">
    <source>
        <dbReference type="ARBA" id="ARBA00022692"/>
    </source>
</evidence>
<keyword evidence="4 6" id="KW-0472">Membrane</keyword>
<evidence type="ECO:0000256" key="4">
    <source>
        <dbReference type="ARBA" id="ARBA00023136"/>
    </source>
</evidence>
<dbReference type="GO" id="GO:0016020">
    <property type="term" value="C:membrane"/>
    <property type="evidence" value="ECO:0007669"/>
    <property type="project" value="UniProtKB-SubCell"/>
</dbReference>
<evidence type="ECO:0000313" key="9">
    <source>
        <dbReference type="Proteomes" id="UP000799770"/>
    </source>
</evidence>
<keyword evidence="3 6" id="KW-1133">Transmembrane helix</keyword>
<feature type="chain" id="PRO_5025443877" description="Mid2 domain-containing protein" evidence="7">
    <location>
        <begin position="17"/>
        <end position="292"/>
    </location>
</feature>
<organism evidence="8 9">
    <name type="scientific">Lophiotrema nucula</name>
    <dbReference type="NCBI Taxonomy" id="690887"/>
    <lineage>
        <taxon>Eukaryota</taxon>
        <taxon>Fungi</taxon>
        <taxon>Dikarya</taxon>
        <taxon>Ascomycota</taxon>
        <taxon>Pezizomycotina</taxon>
        <taxon>Dothideomycetes</taxon>
        <taxon>Pleosporomycetidae</taxon>
        <taxon>Pleosporales</taxon>
        <taxon>Lophiotremataceae</taxon>
        <taxon>Lophiotrema</taxon>
    </lineage>
</organism>
<evidence type="ECO:0000256" key="1">
    <source>
        <dbReference type="ARBA" id="ARBA00004167"/>
    </source>
</evidence>
<evidence type="ECO:0000256" key="6">
    <source>
        <dbReference type="SAM" id="Phobius"/>
    </source>
</evidence>
<sequence length="292" mass="30364">MKRLLTFSLLATVAMAKDLVEYLYKRQDPNDPQYTSVLSVLATAIPPDSISQALTNPDGFSSDLASELLNGQTPSWYLALPSDVKVYLFTAAGGAVTTTSAAASSRAGITTGPTSVPTDLSSLISSARSVASAATAVPSTGRASSFASASASASPGPDQGLSTGAKVGIGVGVPAVVLIAAASVGFFLLGKRKARKNASAPIPAVGANEQKPGAVYTGPNMPEVQGTQTWPAQQYQQPYGQPQQYQQYQQYPEMATNANAHEIYGTGYQGTMPHAQAGQNQGYGQQQQWRPS</sequence>
<feature type="transmembrane region" description="Helical" evidence="6">
    <location>
        <begin position="167"/>
        <end position="189"/>
    </location>
</feature>
<evidence type="ECO:0000256" key="5">
    <source>
        <dbReference type="SAM" id="MobiDB-lite"/>
    </source>
</evidence>
<comment type="subcellular location">
    <subcellularLocation>
        <location evidence="1">Membrane</location>
        <topology evidence="1">Single-pass membrane protein</topology>
    </subcellularLocation>
</comment>
<feature type="compositionally biased region" description="Low complexity" evidence="5">
    <location>
        <begin position="276"/>
        <end position="292"/>
    </location>
</feature>
<name>A0A6A5ZH79_9PLEO</name>
<evidence type="ECO:0000256" key="7">
    <source>
        <dbReference type="SAM" id="SignalP"/>
    </source>
</evidence>
<dbReference type="PANTHER" id="PTHR15549:SF6">
    <property type="entry name" value="MID2 DOMAIN-CONTAINING PROTEIN"/>
    <property type="match status" value="1"/>
</dbReference>
<dbReference type="AlphaFoldDB" id="A0A6A5ZH79"/>
<reference evidence="8" key="1">
    <citation type="journal article" date="2020" name="Stud. Mycol.">
        <title>101 Dothideomycetes genomes: a test case for predicting lifestyles and emergence of pathogens.</title>
        <authorList>
            <person name="Haridas S."/>
            <person name="Albert R."/>
            <person name="Binder M."/>
            <person name="Bloem J."/>
            <person name="Labutti K."/>
            <person name="Salamov A."/>
            <person name="Andreopoulos B."/>
            <person name="Baker S."/>
            <person name="Barry K."/>
            <person name="Bills G."/>
            <person name="Bluhm B."/>
            <person name="Cannon C."/>
            <person name="Castanera R."/>
            <person name="Culley D."/>
            <person name="Daum C."/>
            <person name="Ezra D."/>
            <person name="Gonzalez J."/>
            <person name="Henrissat B."/>
            <person name="Kuo A."/>
            <person name="Liang C."/>
            <person name="Lipzen A."/>
            <person name="Lutzoni F."/>
            <person name="Magnuson J."/>
            <person name="Mondo S."/>
            <person name="Nolan M."/>
            <person name="Ohm R."/>
            <person name="Pangilinan J."/>
            <person name="Park H.-J."/>
            <person name="Ramirez L."/>
            <person name="Alfaro M."/>
            <person name="Sun H."/>
            <person name="Tritt A."/>
            <person name="Yoshinaga Y."/>
            <person name="Zwiers L.-H."/>
            <person name="Turgeon B."/>
            <person name="Goodwin S."/>
            <person name="Spatafora J."/>
            <person name="Crous P."/>
            <person name="Grigoriev I."/>
        </authorList>
    </citation>
    <scope>NUCLEOTIDE SEQUENCE</scope>
    <source>
        <strain evidence="8">CBS 627.86</strain>
    </source>
</reference>
<proteinExistence type="predicted"/>
<protein>
    <recommendedName>
        <fullName evidence="10">Mid2 domain-containing protein</fullName>
    </recommendedName>
</protein>
<dbReference type="Proteomes" id="UP000799770">
    <property type="component" value="Unassembled WGS sequence"/>
</dbReference>
<keyword evidence="9" id="KW-1185">Reference proteome</keyword>
<dbReference type="GO" id="GO:0071944">
    <property type="term" value="C:cell periphery"/>
    <property type="evidence" value="ECO:0007669"/>
    <property type="project" value="UniProtKB-ARBA"/>
</dbReference>
<dbReference type="OrthoDB" id="5419608at2759"/>
<accession>A0A6A5ZH79</accession>
<dbReference type="PANTHER" id="PTHR15549">
    <property type="entry name" value="PAIRED IMMUNOGLOBULIN-LIKE TYPE 2 RECEPTOR"/>
    <property type="match status" value="1"/>
</dbReference>
<evidence type="ECO:0000313" key="8">
    <source>
        <dbReference type="EMBL" id="KAF2118127.1"/>
    </source>
</evidence>
<feature type="region of interest" description="Disordered" evidence="5">
    <location>
        <begin position="265"/>
        <end position="292"/>
    </location>
</feature>
<gene>
    <name evidence="8" type="ORF">BDV96DRAFT_597000</name>
</gene>